<evidence type="ECO:0000313" key="8">
    <source>
        <dbReference type="EMBL" id="KAH9635290.1"/>
    </source>
</evidence>
<dbReference type="PANTHER" id="PTHR16301">
    <property type="entry name" value="IMPACT-RELATED"/>
    <property type="match status" value="1"/>
</dbReference>
<dbReference type="GO" id="GO:0140469">
    <property type="term" value="P:GCN2-mediated signaling"/>
    <property type="evidence" value="ECO:0007669"/>
    <property type="project" value="TreeGrafter"/>
</dbReference>
<dbReference type="InterPro" id="IPR001498">
    <property type="entry name" value="Impact_N"/>
</dbReference>
<dbReference type="SUPFAM" id="SSF54495">
    <property type="entry name" value="UBC-like"/>
    <property type="match status" value="1"/>
</dbReference>
<dbReference type="InterPro" id="IPR036956">
    <property type="entry name" value="Impact_N_sf"/>
</dbReference>
<name>A0A922MDX6_SPOEX</name>
<dbReference type="InterPro" id="IPR006575">
    <property type="entry name" value="RWD_dom"/>
</dbReference>
<dbReference type="Pfam" id="PF01205">
    <property type="entry name" value="Impact_N"/>
    <property type="match status" value="1"/>
</dbReference>
<evidence type="ECO:0000256" key="1">
    <source>
        <dbReference type="ARBA" id="ARBA00004496"/>
    </source>
</evidence>
<accession>A0A922MDX6</accession>
<reference evidence="8" key="1">
    <citation type="journal article" date="2021" name="G3 (Bethesda)">
        <title>Genome and transcriptome analysis of the beet armyworm Spodoptera exigua reveals targets for pest control. .</title>
        <authorList>
            <person name="Simon S."/>
            <person name="Breeschoten T."/>
            <person name="Jansen H.J."/>
            <person name="Dirks R.P."/>
            <person name="Schranz M.E."/>
            <person name="Ros V.I.D."/>
        </authorList>
    </citation>
    <scope>NUCLEOTIDE SEQUENCE</scope>
    <source>
        <strain evidence="8">TB_SE_WUR_2020</strain>
    </source>
</reference>
<dbReference type="InterPro" id="IPR016135">
    <property type="entry name" value="UBQ-conjugating_enzyme/RWD"/>
</dbReference>
<evidence type="ECO:0000256" key="3">
    <source>
        <dbReference type="ARBA" id="ARBA00022490"/>
    </source>
</evidence>
<dbReference type="PANTHER" id="PTHR16301:SF25">
    <property type="entry name" value="PROTEIN IMPACT"/>
    <property type="match status" value="1"/>
</dbReference>
<dbReference type="GO" id="GO:0006446">
    <property type="term" value="P:regulation of translational initiation"/>
    <property type="evidence" value="ECO:0007669"/>
    <property type="project" value="TreeGrafter"/>
</dbReference>
<dbReference type="InterPro" id="IPR020569">
    <property type="entry name" value="UPF0029_Impact_CS"/>
</dbReference>
<keyword evidence="3" id="KW-0963">Cytoplasm</keyword>
<organism evidence="8 9">
    <name type="scientific">Spodoptera exigua</name>
    <name type="common">Beet armyworm</name>
    <name type="synonym">Noctua fulgens</name>
    <dbReference type="NCBI Taxonomy" id="7107"/>
    <lineage>
        <taxon>Eukaryota</taxon>
        <taxon>Metazoa</taxon>
        <taxon>Ecdysozoa</taxon>
        <taxon>Arthropoda</taxon>
        <taxon>Hexapoda</taxon>
        <taxon>Insecta</taxon>
        <taxon>Pterygota</taxon>
        <taxon>Neoptera</taxon>
        <taxon>Endopterygota</taxon>
        <taxon>Lepidoptera</taxon>
        <taxon>Glossata</taxon>
        <taxon>Ditrysia</taxon>
        <taxon>Noctuoidea</taxon>
        <taxon>Noctuidae</taxon>
        <taxon>Amphipyrinae</taxon>
        <taxon>Spodoptera</taxon>
    </lineage>
</organism>
<feature type="domain" description="RWD" evidence="7">
    <location>
        <begin position="11"/>
        <end position="109"/>
    </location>
</feature>
<keyword evidence="4" id="KW-0678">Repressor</keyword>
<dbReference type="Gene3D" id="3.30.230.30">
    <property type="entry name" value="Impact, N-terminal domain"/>
    <property type="match status" value="1"/>
</dbReference>
<dbReference type="CDD" id="cd23821">
    <property type="entry name" value="RWD_IMPACT"/>
    <property type="match status" value="1"/>
</dbReference>
<comment type="caution">
    <text evidence="8">The sequence shown here is derived from an EMBL/GenBank/DDBJ whole genome shotgun (WGS) entry which is preliminary data.</text>
</comment>
<keyword evidence="6" id="KW-0346">Stress response</keyword>
<dbReference type="Proteomes" id="UP000814243">
    <property type="component" value="Unassembled WGS sequence"/>
</dbReference>
<sequence length="269" mass="30817">MENINLTKQVDEIEALASIYEQEFSIQSNTARSYCIKIKEKMHEVYLYWTMPGDYPSQSPPSYELSAPWMDRKTKEKLHQCLDDLYLNNKGECVIFQWVERIRDVLHSVETKQDRGKPKIDKKKSKRRPAECANVAVHNGPEITHGEVIVDRKSIFQGHAARVNSVDDVKAVLATLKLNKKIQNAKHNIVAYRIEQRTAKGHKLVQEFDEDGEAHSGGRMLHLLQVHDLKNTVVVVTRWFGGIQIGPDRFRHITNAAKQAIQQAGLLNK</sequence>
<dbReference type="SMART" id="SM00591">
    <property type="entry name" value="RWD"/>
    <property type="match status" value="1"/>
</dbReference>
<dbReference type="GO" id="GO:0005737">
    <property type="term" value="C:cytoplasm"/>
    <property type="evidence" value="ECO:0007669"/>
    <property type="project" value="UniProtKB-SubCell"/>
</dbReference>
<dbReference type="Gene3D" id="3.10.110.10">
    <property type="entry name" value="Ubiquitin Conjugating Enzyme"/>
    <property type="match status" value="1"/>
</dbReference>
<gene>
    <name evidence="8" type="ORF">HF086_001946</name>
</gene>
<dbReference type="PROSITE" id="PS00910">
    <property type="entry name" value="UPF0029"/>
    <property type="match status" value="1"/>
</dbReference>
<comment type="subcellular location">
    <subcellularLocation>
        <location evidence="1">Cytoplasm</location>
    </subcellularLocation>
</comment>
<dbReference type="InterPro" id="IPR023582">
    <property type="entry name" value="Impact"/>
</dbReference>
<comment type="similarity">
    <text evidence="2">Belongs to the IMPACT family.</text>
</comment>
<evidence type="ECO:0000256" key="6">
    <source>
        <dbReference type="ARBA" id="ARBA00023016"/>
    </source>
</evidence>
<dbReference type="Pfam" id="PF05773">
    <property type="entry name" value="RWD"/>
    <property type="match status" value="1"/>
</dbReference>
<dbReference type="PROSITE" id="PS50908">
    <property type="entry name" value="RWD"/>
    <property type="match status" value="1"/>
</dbReference>
<proteinExistence type="inferred from homology"/>
<evidence type="ECO:0000256" key="2">
    <source>
        <dbReference type="ARBA" id="ARBA00007665"/>
    </source>
</evidence>
<evidence type="ECO:0000256" key="4">
    <source>
        <dbReference type="ARBA" id="ARBA00022491"/>
    </source>
</evidence>
<protein>
    <recommendedName>
        <fullName evidence="7">RWD domain-containing protein</fullName>
    </recommendedName>
</protein>
<dbReference type="EMBL" id="JACEFF010000564">
    <property type="protein sequence ID" value="KAH9635290.1"/>
    <property type="molecule type" value="Genomic_DNA"/>
</dbReference>
<keyword evidence="5" id="KW-0810">Translation regulation</keyword>
<dbReference type="AlphaFoldDB" id="A0A922MDX6"/>
<evidence type="ECO:0000313" key="9">
    <source>
        <dbReference type="Proteomes" id="UP000814243"/>
    </source>
</evidence>
<evidence type="ECO:0000256" key="5">
    <source>
        <dbReference type="ARBA" id="ARBA00022845"/>
    </source>
</evidence>
<evidence type="ECO:0000259" key="7">
    <source>
        <dbReference type="PROSITE" id="PS50908"/>
    </source>
</evidence>
<dbReference type="SUPFAM" id="SSF54211">
    <property type="entry name" value="Ribosomal protein S5 domain 2-like"/>
    <property type="match status" value="1"/>
</dbReference>
<dbReference type="InterPro" id="IPR020568">
    <property type="entry name" value="Ribosomal_Su5_D2-typ_SF"/>
</dbReference>